<evidence type="ECO:0000259" key="2">
    <source>
        <dbReference type="PROSITE" id="PS51222"/>
    </source>
</evidence>
<gene>
    <name evidence="3" type="ORF">Din_000206</name>
</gene>
<proteinExistence type="predicted"/>
<feature type="compositionally biased region" description="Basic residues" evidence="1">
    <location>
        <begin position="160"/>
        <end position="175"/>
    </location>
</feature>
<dbReference type="InterPro" id="IPR013989">
    <property type="entry name" value="Dev_and_cell_death_domain"/>
</dbReference>
<organism evidence="3">
    <name type="scientific">Davidia involucrata</name>
    <name type="common">Dove tree</name>
    <dbReference type="NCBI Taxonomy" id="16924"/>
    <lineage>
        <taxon>Eukaryota</taxon>
        <taxon>Viridiplantae</taxon>
        <taxon>Streptophyta</taxon>
        <taxon>Embryophyta</taxon>
        <taxon>Tracheophyta</taxon>
        <taxon>Spermatophyta</taxon>
        <taxon>Magnoliopsida</taxon>
        <taxon>eudicotyledons</taxon>
        <taxon>Gunneridae</taxon>
        <taxon>Pentapetalae</taxon>
        <taxon>asterids</taxon>
        <taxon>Cornales</taxon>
        <taxon>Nyssaceae</taxon>
        <taxon>Davidia</taxon>
    </lineage>
</organism>
<accession>A0A5B6YGV6</accession>
<feature type="compositionally biased region" description="Low complexity" evidence="1">
    <location>
        <begin position="13"/>
        <end position="23"/>
    </location>
</feature>
<protein>
    <recommendedName>
        <fullName evidence="2">DCD domain-containing protein</fullName>
    </recommendedName>
</protein>
<feature type="region of interest" description="Disordered" evidence="1">
    <location>
        <begin position="1"/>
        <end position="26"/>
    </location>
</feature>
<feature type="domain" description="DCD" evidence="2">
    <location>
        <begin position="202"/>
        <end position="329"/>
    </location>
</feature>
<dbReference type="Pfam" id="PF10539">
    <property type="entry name" value="Dev_Cell_Death"/>
    <property type="match status" value="1"/>
</dbReference>
<feature type="compositionally biased region" description="Acidic residues" evidence="1">
    <location>
        <begin position="80"/>
        <end position="90"/>
    </location>
</feature>
<sequence>MVIMVDAQGRGESSTSNSNPNTNDAAYPVQTETIAPGPIKMNVEEIVVVSEIEDKEENAIDEVKNKGNAIVVVRNEGNAIEDEKNEENAMEVEKKNEEYAFEEDENNEENAIVEEENAIEEEENATEEESEENATEEENEIEEEEIATEEEKAEADSKEKMKKSRKRSRKKKAARKGSEAVAAKDKDKPESSSKKKKSSKKAESMGMIFMCSSKTKKDCYHYKVLGLPASKRDIVQKVYKGMRLFLFDFDLRLMYGIYKAARPGGYNIEPKAFKSAFPSQVRFTVLDDCLPLAEEKFRNVIKDNYYTRSKFDCQLTSEQVKNLCKLFLAANKGLKSKKSGRSQRTETRTHRDRDRIRQRAWDEDRHSALDRGRRYHERPVMYEREAFASPVALLPRVPPLPPPAPAPSYGYERTLDMDAYRRDPPFEHHDRRVLDLERRRREEIERRDPYVSYREPPLYRDPLYSAGLPPDYDHLAIQASAYRHLAGLPSEYRSAAVQPPEYNTLRPLYRY</sequence>
<feature type="compositionally biased region" description="Basic and acidic residues" evidence="1">
    <location>
        <begin position="176"/>
        <end position="193"/>
    </location>
</feature>
<dbReference type="PROSITE" id="PS51222">
    <property type="entry name" value="DCD"/>
    <property type="match status" value="1"/>
</dbReference>
<evidence type="ECO:0000256" key="1">
    <source>
        <dbReference type="SAM" id="MobiDB-lite"/>
    </source>
</evidence>
<dbReference type="AlphaFoldDB" id="A0A5B6YGV6"/>
<feature type="region of interest" description="Disordered" evidence="1">
    <location>
        <begin position="80"/>
        <end position="201"/>
    </location>
</feature>
<evidence type="ECO:0000313" key="3">
    <source>
        <dbReference type="EMBL" id="MPA30765.1"/>
    </source>
</evidence>
<reference evidence="3" key="1">
    <citation type="submission" date="2019-08" db="EMBL/GenBank/DDBJ databases">
        <title>Reference gene set and small RNA set construction with multiple tissues from Davidia involucrata Baill.</title>
        <authorList>
            <person name="Yang H."/>
            <person name="Zhou C."/>
            <person name="Li G."/>
            <person name="Wang J."/>
            <person name="Gao P."/>
            <person name="Wang M."/>
            <person name="Wang R."/>
            <person name="Zhao Y."/>
        </authorList>
    </citation>
    <scope>NUCLEOTIDE SEQUENCE</scope>
    <source>
        <tissue evidence="3">Mixed with DoveR01_LX</tissue>
    </source>
</reference>
<dbReference type="SMART" id="SM00767">
    <property type="entry name" value="DCD"/>
    <property type="match status" value="1"/>
</dbReference>
<dbReference type="EMBL" id="GHES01000206">
    <property type="protein sequence ID" value="MPA30765.1"/>
    <property type="molecule type" value="Transcribed_RNA"/>
</dbReference>
<feature type="compositionally biased region" description="Acidic residues" evidence="1">
    <location>
        <begin position="99"/>
        <end position="153"/>
    </location>
</feature>
<dbReference type="PANTHER" id="PTHR46444:SF11">
    <property type="entry name" value="DCD DOMAIN-CONTAINING PROTEIN"/>
    <property type="match status" value="1"/>
</dbReference>
<name>A0A5B6YGV6_DAVIN</name>
<dbReference type="PANTHER" id="PTHR46444">
    <property type="entry name" value="DCD (DEVELOPMENT AND CELL DEATH) DOMAIN PROTEIN-RELATED"/>
    <property type="match status" value="1"/>
</dbReference>